<dbReference type="CDD" id="cd17370">
    <property type="entry name" value="MFS_MJ1317_like"/>
    <property type="match status" value="1"/>
</dbReference>
<dbReference type="EMBL" id="CP002452">
    <property type="protein sequence ID" value="ADV47152.1"/>
    <property type="molecule type" value="Genomic_DNA"/>
</dbReference>
<evidence type="ECO:0000256" key="3">
    <source>
        <dbReference type="ARBA" id="ARBA00023136"/>
    </source>
</evidence>
<feature type="transmembrane region" description="Helical" evidence="4">
    <location>
        <begin position="324"/>
        <end position="346"/>
    </location>
</feature>
<sequence length="388" mass="42987">MVNRNIITLGFVSFFTDMASAMVTSVLPIFIVYILDQGVDKLGFVVAVATFVSYAFRILFGYLSDRLQIVKPFVVAGYLISAVTKPMLALAHSWQDVAALRGLERVGKAVRAATKDSLISAYSEGKSGRSFGFHKMMDVAGEMSGALIAFALLYWVGKSEAVFRELFAWTLLPGVLAVILVIFFVKDVPYKKKEKKPFDWKADKKLLPVLFLYFLFIFFLFSDSFFIVKAKEAGIGIEFIPLLMVLYNFTQTTLSYFFGVQIDRYSPHRVLGVAMGFGIAAMGALYFDRVIVGFILLGIFTVAGLNAIRALISDEAVNKGTVYGIFYGGVALFGAAGASVIGLIWKHLGEEQAILFSLIGLSLVWILYLLNELRAQRSNRVMSNRVTE</sequence>
<feature type="transmembrane region" description="Helical" evidence="4">
    <location>
        <begin position="206"/>
        <end position="227"/>
    </location>
</feature>
<dbReference type="InterPro" id="IPR011701">
    <property type="entry name" value="MFS"/>
</dbReference>
<feature type="transmembrane region" description="Helical" evidence="4">
    <location>
        <begin position="293"/>
        <end position="312"/>
    </location>
</feature>
<dbReference type="SUPFAM" id="SSF103473">
    <property type="entry name" value="MFS general substrate transporter"/>
    <property type="match status" value="1"/>
</dbReference>
<dbReference type="PROSITE" id="PS50850">
    <property type="entry name" value="MFS"/>
    <property type="match status" value="1"/>
</dbReference>
<feature type="transmembrane region" description="Helical" evidence="4">
    <location>
        <begin position="136"/>
        <end position="155"/>
    </location>
</feature>
<organism evidence="6 7">
    <name type="scientific">Nitratifractor salsuginis (strain DSM 16511 / JCM 12458 / E9I37-1)</name>
    <dbReference type="NCBI Taxonomy" id="749222"/>
    <lineage>
        <taxon>Bacteria</taxon>
        <taxon>Pseudomonadati</taxon>
        <taxon>Campylobacterota</taxon>
        <taxon>Epsilonproteobacteria</taxon>
        <taxon>Campylobacterales</taxon>
        <taxon>Sulfurovaceae</taxon>
        <taxon>Nitratifractor</taxon>
    </lineage>
</organism>
<dbReference type="Gene3D" id="1.20.1250.20">
    <property type="entry name" value="MFS general substrate transporter like domains"/>
    <property type="match status" value="2"/>
</dbReference>
<dbReference type="Proteomes" id="UP000008633">
    <property type="component" value="Chromosome"/>
</dbReference>
<dbReference type="InterPro" id="IPR036259">
    <property type="entry name" value="MFS_trans_sf"/>
</dbReference>
<reference evidence="7" key="2">
    <citation type="submission" date="2011-01" db="EMBL/GenBank/DDBJ databases">
        <title>The complete genome of Nitratifractor salsuginis DSM 16511.</title>
        <authorList>
            <consortium name="US DOE Joint Genome Institute (JGI-PGF)"/>
            <person name="Lucas S."/>
            <person name="Copeland A."/>
            <person name="Lapidus A."/>
            <person name="Bruce D."/>
            <person name="Goodwin L."/>
            <person name="Pitluck S."/>
            <person name="Kyrpides N."/>
            <person name="Mavromatis K."/>
            <person name="Ivanova N."/>
            <person name="Mikhailova N."/>
            <person name="Zeytun A."/>
            <person name="Detter J.C."/>
            <person name="Tapia R."/>
            <person name="Han C."/>
            <person name="Land M."/>
            <person name="Hauser L."/>
            <person name="Markowitz V."/>
            <person name="Cheng J.-F."/>
            <person name="Hugenholtz P."/>
            <person name="Woyke T."/>
            <person name="Wu D."/>
            <person name="Tindall B."/>
            <person name="Schuetze A."/>
            <person name="Brambilla E."/>
            <person name="Klenk H.-P."/>
            <person name="Eisen J.A."/>
        </authorList>
    </citation>
    <scope>NUCLEOTIDE SEQUENCE [LARGE SCALE GENOMIC DNA]</scope>
    <source>
        <strain evidence="7">DSM 16511 / JCM 12458 / E9I37-1</strain>
    </source>
</reference>
<feature type="transmembrane region" description="Helical" evidence="4">
    <location>
        <begin position="239"/>
        <end position="258"/>
    </location>
</feature>
<evidence type="ECO:0000259" key="5">
    <source>
        <dbReference type="PROSITE" id="PS50850"/>
    </source>
</evidence>
<keyword evidence="1 4" id="KW-0812">Transmembrane</keyword>
<proteinExistence type="predicted"/>
<dbReference type="PANTHER" id="PTHR23518:SF2">
    <property type="entry name" value="MAJOR FACILITATOR SUPERFAMILY TRANSPORTER"/>
    <property type="match status" value="1"/>
</dbReference>
<name>E6X2E7_NITSE</name>
<feature type="transmembrane region" description="Helical" evidence="4">
    <location>
        <begin position="270"/>
        <end position="287"/>
    </location>
</feature>
<dbReference type="HOGENOM" id="CLU_040020_1_0_7"/>
<feature type="domain" description="Major facilitator superfamily (MFS) profile" evidence="5">
    <location>
        <begin position="5"/>
        <end position="374"/>
    </location>
</feature>
<feature type="transmembrane region" description="Helical" evidence="4">
    <location>
        <begin position="6"/>
        <end position="35"/>
    </location>
</feature>
<dbReference type="RefSeq" id="WP_013554837.1">
    <property type="nucleotide sequence ID" value="NC_014935.1"/>
</dbReference>
<keyword evidence="2 4" id="KW-1133">Transmembrane helix</keyword>
<dbReference type="Pfam" id="PF07690">
    <property type="entry name" value="MFS_1"/>
    <property type="match status" value="1"/>
</dbReference>
<feature type="transmembrane region" description="Helical" evidence="4">
    <location>
        <begin position="42"/>
        <end position="63"/>
    </location>
</feature>
<dbReference type="STRING" id="749222.Nitsa_1908"/>
<dbReference type="GO" id="GO:0022857">
    <property type="term" value="F:transmembrane transporter activity"/>
    <property type="evidence" value="ECO:0007669"/>
    <property type="project" value="InterPro"/>
</dbReference>
<gene>
    <name evidence="6" type="ordered locus">Nitsa_1908</name>
</gene>
<protein>
    <submittedName>
        <fullName evidence="6">Major facilitator superfamily MFS_1</fullName>
    </submittedName>
</protein>
<dbReference type="OrthoDB" id="9803985at2"/>
<dbReference type="KEGG" id="nsa:Nitsa_1908"/>
<dbReference type="AlphaFoldDB" id="E6X2E7"/>
<reference evidence="6 7" key="1">
    <citation type="journal article" date="2011" name="Stand. Genomic Sci.">
        <title>Complete genome sequence of Nitratifractor salsuginis type strain (E9I37-1).</title>
        <authorList>
            <person name="Anderson I."/>
            <person name="Sikorski J."/>
            <person name="Zeytun A."/>
            <person name="Nolan M."/>
            <person name="Lapidus A."/>
            <person name="Lucas S."/>
            <person name="Hammon N."/>
            <person name="Deshpande S."/>
            <person name="Cheng J.F."/>
            <person name="Tapia R."/>
            <person name="Han C."/>
            <person name="Goodwin L."/>
            <person name="Pitluck S."/>
            <person name="Liolios K."/>
            <person name="Pagani I."/>
            <person name="Ivanova N."/>
            <person name="Huntemann M."/>
            <person name="Mavromatis K."/>
            <person name="Ovchinikova G."/>
            <person name="Pati A."/>
            <person name="Chen A."/>
            <person name="Palaniappan K."/>
            <person name="Land M."/>
            <person name="Hauser L."/>
            <person name="Brambilla E.M."/>
            <person name="Ngatchou-Djao O.D."/>
            <person name="Rohde M."/>
            <person name="Tindall B.J."/>
            <person name="Goker M."/>
            <person name="Detter J.C."/>
            <person name="Woyke T."/>
            <person name="Bristow J."/>
            <person name="Eisen J.A."/>
            <person name="Markowitz V."/>
            <person name="Hugenholtz P."/>
            <person name="Klenk H.P."/>
            <person name="Kyrpides N.C."/>
        </authorList>
    </citation>
    <scope>NUCLEOTIDE SEQUENCE [LARGE SCALE GENOMIC DNA]</scope>
    <source>
        <strain evidence="7">DSM 16511 / JCM 12458 / E9I37-1</strain>
    </source>
</reference>
<evidence type="ECO:0000256" key="2">
    <source>
        <dbReference type="ARBA" id="ARBA00022989"/>
    </source>
</evidence>
<evidence type="ECO:0000256" key="1">
    <source>
        <dbReference type="ARBA" id="ARBA00022692"/>
    </source>
</evidence>
<dbReference type="InterPro" id="IPR020846">
    <property type="entry name" value="MFS_dom"/>
</dbReference>
<evidence type="ECO:0000256" key="4">
    <source>
        <dbReference type="SAM" id="Phobius"/>
    </source>
</evidence>
<dbReference type="PANTHER" id="PTHR23518">
    <property type="entry name" value="C-METHYLTRANSFERASE"/>
    <property type="match status" value="1"/>
</dbReference>
<evidence type="ECO:0000313" key="7">
    <source>
        <dbReference type="Proteomes" id="UP000008633"/>
    </source>
</evidence>
<evidence type="ECO:0000313" key="6">
    <source>
        <dbReference type="EMBL" id="ADV47152.1"/>
    </source>
</evidence>
<feature type="transmembrane region" description="Helical" evidence="4">
    <location>
        <begin position="352"/>
        <end position="370"/>
    </location>
</feature>
<accession>E6X2E7</accession>
<dbReference type="eggNOG" id="COG2223">
    <property type="taxonomic scope" value="Bacteria"/>
</dbReference>
<keyword evidence="7" id="KW-1185">Reference proteome</keyword>
<feature type="transmembrane region" description="Helical" evidence="4">
    <location>
        <begin position="167"/>
        <end position="185"/>
    </location>
</feature>
<keyword evidence="3 4" id="KW-0472">Membrane</keyword>